<evidence type="ECO:0000313" key="2">
    <source>
        <dbReference type="EMBL" id="SVE44075.1"/>
    </source>
</evidence>
<dbReference type="EMBL" id="UINC01217467">
    <property type="protein sequence ID" value="SVE44075.1"/>
    <property type="molecule type" value="Genomic_DNA"/>
</dbReference>
<accession>A0A383DIJ1</accession>
<dbReference type="GO" id="GO:0097367">
    <property type="term" value="F:carbohydrate derivative binding"/>
    <property type="evidence" value="ECO:0007669"/>
    <property type="project" value="InterPro"/>
</dbReference>
<feature type="non-terminal residue" evidence="2">
    <location>
        <position position="120"/>
    </location>
</feature>
<dbReference type="InterPro" id="IPR046348">
    <property type="entry name" value="SIS_dom_sf"/>
</dbReference>
<dbReference type="InterPro" id="IPR050099">
    <property type="entry name" value="SIS_GmhA/DiaA_subfam"/>
</dbReference>
<dbReference type="InterPro" id="IPR001347">
    <property type="entry name" value="SIS_dom"/>
</dbReference>
<organism evidence="2">
    <name type="scientific">marine metagenome</name>
    <dbReference type="NCBI Taxonomy" id="408172"/>
    <lineage>
        <taxon>unclassified sequences</taxon>
        <taxon>metagenomes</taxon>
        <taxon>ecological metagenomes</taxon>
    </lineage>
</organism>
<dbReference type="Pfam" id="PF13580">
    <property type="entry name" value="SIS_2"/>
    <property type="match status" value="1"/>
</dbReference>
<evidence type="ECO:0000259" key="1">
    <source>
        <dbReference type="Pfam" id="PF13580"/>
    </source>
</evidence>
<dbReference type="SUPFAM" id="SSF53697">
    <property type="entry name" value="SIS domain"/>
    <property type="match status" value="1"/>
</dbReference>
<proteinExistence type="predicted"/>
<dbReference type="AlphaFoldDB" id="A0A383DIJ1"/>
<name>A0A383DIJ1_9ZZZZ</name>
<dbReference type="GO" id="GO:1901135">
    <property type="term" value="P:carbohydrate derivative metabolic process"/>
    <property type="evidence" value="ECO:0007669"/>
    <property type="project" value="InterPro"/>
</dbReference>
<dbReference type="PANTHER" id="PTHR30390">
    <property type="entry name" value="SEDOHEPTULOSE 7-PHOSPHATE ISOMERASE / DNAA INITIATOR-ASSOCIATING FACTOR FOR REPLICATION INITIATION"/>
    <property type="match status" value="1"/>
</dbReference>
<dbReference type="Gene3D" id="3.40.50.10490">
    <property type="entry name" value="Glucose-6-phosphate isomerase like protein, domain 1"/>
    <property type="match status" value="1"/>
</dbReference>
<protein>
    <recommendedName>
        <fullName evidence="1">SIS domain-containing protein</fullName>
    </recommendedName>
</protein>
<gene>
    <name evidence="2" type="ORF">METZ01_LOCUS496929</name>
</gene>
<sequence>MRHKRLQACLENHPRLEHCAEDIEGTFDLLRQCFEQGGKLLLCGNGGSAADSDHIAGELLKGFSANRPLNTKWREKLGDSLADNLQAGLPVIPLTGFNALSTAYANDCDGDYTFAQLTFA</sequence>
<reference evidence="2" key="1">
    <citation type="submission" date="2018-05" db="EMBL/GenBank/DDBJ databases">
        <authorList>
            <person name="Lanie J.A."/>
            <person name="Ng W.-L."/>
            <person name="Kazmierczak K.M."/>
            <person name="Andrzejewski T.M."/>
            <person name="Davidsen T.M."/>
            <person name="Wayne K.J."/>
            <person name="Tettelin H."/>
            <person name="Glass J.I."/>
            <person name="Rusch D."/>
            <person name="Podicherti R."/>
            <person name="Tsui H.-C.T."/>
            <person name="Winkler M.E."/>
        </authorList>
    </citation>
    <scope>NUCLEOTIDE SEQUENCE</scope>
</reference>
<feature type="domain" description="SIS" evidence="1">
    <location>
        <begin position="17"/>
        <end position="70"/>
    </location>
</feature>